<keyword evidence="4" id="KW-1185">Reference proteome</keyword>
<dbReference type="Gene3D" id="2.10.109.10">
    <property type="entry name" value="Umud Fragment, subunit A"/>
    <property type="match status" value="1"/>
</dbReference>
<evidence type="ECO:0000256" key="1">
    <source>
        <dbReference type="SAM" id="MobiDB-lite"/>
    </source>
</evidence>
<evidence type="ECO:0000259" key="2">
    <source>
        <dbReference type="Pfam" id="PF00717"/>
    </source>
</evidence>
<name>A0ABX0GS83_9ACTN</name>
<dbReference type="Pfam" id="PF00717">
    <property type="entry name" value="Peptidase_S24"/>
    <property type="match status" value="1"/>
</dbReference>
<dbReference type="InterPro" id="IPR015927">
    <property type="entry name" value="Peptidase_S24_S26A/B/C"/>
</dbReference>
<dbReference type="EMBL" id="JAANNP010000002">
    <property type="protein sequence ID" value="NHC13358.1"/>
    <property type="molecule type" value="Genomic_DNA"/>
</dbReference>
<comment type="caution">
    <text evidence="3">The sequence shown here is derived from an EMBL/GenBank/DDBJ whole genome shotgun (WGS) entry which is preliminary data.</text>
</comment>
<organism evidence="3 4">
    <name type="scientific">Motilibacter deserti</name>
    <dbReference type="NCBI Taxonomy" id="2714956"/>
    <lineage>
        <taxon>Bacteria</taxon>
        <taxon>Bacillati</taxon>
        <taxon>Actinomycetota</taxon>
        <taxon>Actinomycetes</taxon>
        <taxon>Motilibacterales</taxon>
        <taxon>Motilibacteraceae</taxon>
        <taxon>Motilibacter</taxon>
    </lineage>
</organism>
<proteinExistence type="predicted"/>
<protein>
    <submittedName>
        <fullName evidence="3">Peptidase S24</fullName>
    </submittedName>
</protein>
<gene>
    <name evidence="3" type="ORF">G9H71_06130</name>
</gene>
<evidence type="ECO:0000313" key="4">
    <source>
        <dbReference type="Proteomes" id="UP000800981"/>
    </source>
</evidence>
<accession>A0ABX0GS83</accession>
<dbReference type="InterPro" id="IPR036286">
    <property type="entry name" value="LexA/Signal_pep-like_sf"/>
</dbReference>
<sequence>MLPTLHPGDRLLVMRGRTPRVGDLVVVRLPDRPLSVKRAGARDDDGWWVESDNPGEGTDSWTIGRPVPPEDVEGVVVWRYRPLRRTRRRA</sequence>
<reference evidence="3 4" key="1">
    <citation type="submission" date="2020-03" db="EMBL/GenBank/DDBJ databases">
        <title>Two novel Motilibacter sp.</title>
        <authorList>
            <person name="Liu S."/>
        </authorList>
    </citation>
    <scope>NUCLEOTIDE SEQUENCE [LARGE SCALE GENOMIC DNA]</scope>
    <source>
        <strain evidence="3 4">E257</strain>
    </source>
</reference>
<evidence type="ECO:0000313" key="3">
    <source>
        <dbReference type="EMBL" id="NHC13358.1"/>
    </source>
</evidence>
<dbReference type="CDD" id="cd06462">
    <property type="entry name" value="Peptidase_S24_S26"/>
    <property type="match status" value="1"/>
</dbReference>
<feature type="region of interest" description="Disordered" evidence="1">
    <location>
        <begin position="45"/>
        <end position="66"/>
    </location>
</feature>
<dbReference type="SUPFAM" id="SSF51306">
    <property type="entry name" value="LexA/Signal peptidase"/>
    <property type="match status" value="1"/>
</dbReference>
<dbReference type="Proteomes" id="UP000800981">
    <property type="component" value="Unassembled WGS sequence"/>
</dbReference>
<feature type="domain" description="Peptidase S24/S26A/S26B/S26C" evidence="2">
    <location>
        <begin position="1"/>
        <end position="54"/>
    </location>
</feature>